<evidence type="ECO:0000313" key="1">
    <source>
        <dbReference type="EMBL" id="KRK87530.1"/>
    </source>
</evidence>
<evidence type="ECO:0000313" key="2">
    <source>
        <dbReference type="Proteomes" id="UP000051581"/>
    </source>
</evidence>
<reference evidence="1 2" key="1">
    <citation type="journal article" date="2015" name="Genome Announc.">
        <title>Expanding the biotechnology potential of lactobacilli through comparative genomics of 213 strains and associated genera.</title>
        <authorList>
            <person name="Sun Z."/>
            <person name="Harris H.M."/>
            <person name="McCann A."/>
            <person name="Guo C."/>
            <person name="Argimon S."/>
            <person name="Zhang W."/>
            <person name="Yang X."/>
            <person name="Jeffery I.B."/>
            <person name="Cooney J.C."/>
            <person name="Kagawa T.F."/>
            <person name="Liu W."/>
            <person name="Song Y."/>
            <person name="Salvetti E."/>
            <person name="Wrobel A."/>
            <person name="Rasinkangas P."/>
            <person name="Parkhill J."/>
            <person name="Rea M.C."/>
            <person name="O'Sullivan O."/>
            <person name="Ritari J."/>
            <person name="Douillard F.P."/>
            <person name="Paul Ross R."/>
            <person name="Yang R."/>
            <person name="Briner A.E."/>
            <person name="Felis G.E."/>
            <person name="de Vos W.M."/>
            <person name="Barrangou R."/>
            <person name="Klaenhammer T.R."/>
            <person name="Caufield P.W."/>
            <person name="Cui Y."/>
            <person name="Zhang H."/>
            <person name="O'Toole P.W."/>
        </authorList>
    </citation>
    <scope>NUCLEOTIDE SEQUENCE [LARGE SCALE GENOMIC DNA]</scope>
    <source>
        <strain evidence="1 2">DSM 19904</strain>
    </source>
</reference>
<organism evidence="1 2">
    <name type="scientific">Lentilactobacillus sunkii DSM 19904</name>
    <dbReference type="NCBI Taxonomy" id="1423808"/>
    <lineage>
        <taxon>Bacteria</taxon>
        <taxon>Bacillati</taxon>
        <taxon>Bacillota</taxon>
        <taxon>Bacilli</taxon>
        <taxon>Lactobacillales</taxon>
        <taxon>Lactobacillaceae</taxon>
        <taxon>Lentilactobacillus</taxon>
    </lineage>
</organism>
<dbReference type="PATRIC" id="fig|1423808.3.peg.934"/>
<dbReference type="AlphaFoldDB" id="A0A0R1L592"/>
<dbReference type="RefSeq" id="WP_057826000.1">
    <property type="nucleotide sequence ID" value="NZ_AZEA01000019.1"/>
</dbReference>
<gene>
    <name evidence="1" type="ORF">FD17_GL000928</name>
</gene>
<comment type="caution">
    <text evidence="1">The sequence shown here is derived from an EMBL/GenBank/DDBJ whole genome shotgun (WGS) entry which is preliminary data.</text>
</comment>
<name>A0A0R1L592_9LACO</name>
<proteinExistence type="predicted"/>
<protein>
    <submittedName>
        <fullName evidence="1">Uncharacterized protein</fullName>
    </submittedName>
</protein>
<dbReference type="Proteomes" id="UP000051581">
    <property type="component" value="Unassembled WGS sequence"/>
</dbReference>
<accession>A0A0R1L592</accession>
<sequence>MIQEIHSFRHKVQGNDHWMTDEEFREYNQKHPIADESILKFIIDLTAKHKENHGKRDAG</sequence>
<dbReference type="EMBL" id="AZEA01000019">
    <property type="protein sequence ID" value="KRK87530.1"/>
    <property type="molecule type" value="Genomic_DNA"/>
</dbReference>
<keyword evidence="2" id="KW-1185">Reference proteome</keyword>